<feature type="domain" description="HAT C-terminal dimerisation" evidence="1">
    <location>
        <begin position="170"/>
        <end position="224"/>
    </location>
</feature>
<dbReference type="Proteomes" id="UP001164746">
    <property type="component" value="Chromosome 12"/>
</dbReference>
<accession>A0ABY7FH36</accession>
<dbReference type="PANTHER" id="PTHR46880:SF5">
    <property type="entry name" value="DUF4371 DOMAIN-CONTAINING PROTEIN"/>
    <property type="match status" value="1"/>
</dbReference>
<dbReference type="EMBL" id="CP111023">
    <property type="protein sequence ID" value="WAR21375.1"/>
    <property type="molecule type" value="Genomic_DNA"/>
</dbReference>
<organism evidence="2 3">
    <name type="scientific">Mya arenaria</name>
    <name type="common">Soft-shell clam</name>
    <dbReference type="NCBI Taxonomy" id="6604"/>
    <lineage>
        <taxon>Eukaryota</taxon>
        <taxon>Metazoa</taxon>
        <taxon>Spiralia</taxon>
        <taxon>Lophotrochozoa</taxon>
        <taxon>Mollusca</taxon>
        <taxon>Bivalvia</taxon>
        <taxon>Autobranchia</taxon>
        <taxon>Heteroconchia</taxon>
        <taxon>Euheterodonta</taxon>
        <taxon>Imparidentia</taxon>
        <taxon>Neoheterodontei</taxon>
        <taxon>Myida</taxon>
        <taxon>Myoidea</taxon>
        <taxon>Myidae</taxon>
        <taxon>Mya</taxon>
    </lineage>
</organism>
<dbReference type="Pfam" id="PF05699">
    <property type="entry name" value="Dimer_Tnp_hAT"/>
    <property type="match status" value="1"/>
</dbReference>
<dbReference type="InterPro" id="IPR012337">
    <property type="entry name" value="RNaseH-like_sf"/>
</dbReference>
<keyword evidence="3" id="KW-1185">Reference proteome</keyword>
<evidence type="ECO:0000313" key="2">
    <source>
        <dbReference type="EMBL" id="WAR21375.1"/>
    </source>
</evidence>
<evidence type="ECO:0000313" key="3">
    <source>
        <dbReference type="Proteomes" id="UP001164746"/>
    </source>
</evidence>
<name>A0ABY7FH36_MYAAR</name>
<dbReference type="PANTHER" id="PTHR46880">
    <property type="entry name" value="RAS-ASSOCIATING DOMAIN-CONTAINING PROTEIN"/>
    <property type="match status" value="1"/>
</dbReference>
<proteinExistence type="predicted"/>
<sequence length="233" mass="26721">MTLNLFFQKKDVDIGCVQVSVEACLSDLNKMLKHEMSSPFLESLSRDMKDNMFKGQHQIKKSKYNAMTCREQFITALIDNISARFRDKHIMTSFCVLGLRPITFLTDTDLESWGNDSIEVLVRHFGSEMSHTYREDGEERVSTSEPVVDAEATIQQYPRESTSVLWSLIFKFHSHEFPNLTKLASLALTHPVHTSDCERAFSSQNSVTTPLRNRLSPEHCEQLMRIMIQAPSL</sequence>
<dbReference type="InterPro" id="IPR008906">
    <property type="entry name" value="HATC_C_dom"/>
</dbReference>
<reference evidence="2" key="1">
    <citation type="submission" date="2022-11" db="EMBL/GenBank/DDBJ databases">
        <title>Centuries of genome instability and evolution in soft-shell clam transmissible cancer (bioRxiv).</title>
        <authorList>
            <person name="Hart S.F.M."/>
            <person name="Yonemitsu M.A."/>
            <person name="Giersch R.M."/>
            <person name="Beal B.F."/>
            <person name="Arriagada G."/>
            <person name="Davis B.W."/>
            <person name="Ostrander E.A."/>
            <person name="Goff S.P."/>
            <person name="Metzger M.J."/>
        </authorList>
    </citation>
    <scope>NUCLEOTIDE SEQUENCE</scope>
    <source>
        <strain evidence="2">MELC-2E11</strain>
        <tissue evidence="2">Siphon/mantle</tissue>
    </source>
</reference>
<gene>
    <name evidence="2" type="ORF">MAR_015349</name>
</gene>
<dbReference type="SUPFAM" id="SSF53098">
    <property type="entry name" value="Ribonuclease H-like"/>
    <property type="match status" value="1"/>
</dbReference>
<evidence type="ECO:0000259" key="1">
    <source>
        <dbReference type="Pfam" id="PF05699"/>
    </source>
</evidence>
<protein>
    <recommendedName>
        <fullName evidence="1">HAT C-terminal dimerisation domain-containing protein</fullName>
    </recommendedName>
</protein>